<keyword evidence="3" id="KW-0812">Transmembrane</keyword>
<sequence length="526" mass="59223">MRRRKRERRTVRRIIKAGELTGLNNTPVKAEDSETILTKSLEENIKILKDKFKDDSTVIFRRFQNRFVPDLKCCIVFIEGMIDFKHINRQIIEPIMEQDLRNLSMSCDLLEEIKDKVLPVNDVEESGDLDRILQSICYGNTAFMLDGYDTVLLVESKGWEVRAITEPESGKVIRGPREGFTEHVISNISLIRRRIKNPNLKFRFMQLGKRTNTTVCITYIEGIAQESVLTELVRRLNSIDIDGILDSGYIQELISDAPFSTFPTVGYTERPDVVVARMLEGRIAVIVDGSPFVLTVPHVLVENIQVNEDYYDHFIFGSFNRFLRAVASIATISIPAVYLALVTYHQEMIPTQLLISLSASLEGVPLPTSLSLIIMLLVFDILREAGARMPTAVGQTVNIVGTLVLGQAAVEAHLVSAPVIIVTAISGITTLIVPTLIESLVLLRLFLLILASILGLYGYFIGIILIYLHLMSLRSFGVPYMLSVTRITDHDGQDAWIRAPWWSMTLRPKIIGAKNLVRQISNRNRG</sequence>
<name>A0A1B1YGR5_THEST</name>
<dbReference type="Pfam" id="PF03323">
    <property type="entry name" value="GerA"/>
    <property type="match status" value="1"/>
</dbReference>
<feature type="transmembrane region" description="Helical" evidence="3">
    <location>
        <begin position="414"/>
        <end position="437"/>
    </location>
</feature>
<accession>A0A1B1YGR5</accession>
<dbReference type="AlphaFoldDB" id="A0A1B1YGR5"/>
<reference evidence="4 5" key="1">
    <citation type="submission" date="2016-02" db="EMBL/GenBank/DDBJ databases">
        <title>Comparison of Clostridium stercorarium subspecies using comparative genomics and transcriptomics.</title>
        <authorList>
            <person name="Schellenberg J."/>
            <person name="Thallinger G."/>
            <person name="Levin D.B."/>
            <person name="Zhang X."/>
            <person name="Alvare G."/>
            <person name="Fristensky B."/>
            <person name="Sparling R."/>
        </authorList>
    </citation>
    <scope>NUCLEOTIDE SEQUENCE [LARGE SCALE GENOMIC DNA]</scope>
    <source>
        <strain evidence="4 5">DSM 2910</strain>
    </source>
</reference>
<dbReference type="PANTHER" id="PTHR22550">
    <property type="entry name" value="SPORE GERMINATION PROTEIN"/>
    <property type="match status" value="1"/>
</dbReference>
<dbReference type="OrthoDB" id="1726708at2"/>
<organism evidence="4 5">
    <name type="scientific">Thermoclostridium stercorarium subsp. thermolacticum DSM 2910</name>
    <dbReference type="NCBI Taxonomy" id="1121336"/>
    <lineage>
        <taxon>Bacteria</taxon>
        <taxon>Bacillati</taxon>
        <taxon>Bacillota</taxon>
        <taxon>Clostridia</taxon>
        <taxon>Eubacteriales</taxon>
        <taxon>Oscillospiraceae</taxon>
        <taxon>Thermoclostridium</taxon>
    </lineage>
</organism>
<evidence type="ECO:0000256" key="1">
    <source>
        <dbReference type="ARBA" id="ARBA00005278"/>
    </source>
</evidence>
<evidence type="ECO:0000313" key="4">
    <source>
        <dbReference type="EMBL" id="ANW99964.1"/>
    </source>
</evidence>
<evidence type="ECO:0000256" key="2">
    <source>
        <dbReference type="ARBA" id="ARBA00023136"/>
    </source>
</evidence>
<protein>
    <submittedName>
        <fullName evidence="4">Spore gernimation protein KA</fullName>
    </submittedName>
</protein>
<dbReference type="GO" id="GO:0009847">
    <property type="term" value="P:spore germination"/>
    <property type="evidence" value="ECO:0007669"/>
    <property type="project" value="InterPro"/>
</dbReference>
<dbReference type="Proteomes" id="UP000092971">
    <property type="component" value="Chromosome"/>
</dbReference>
<dbReference type="PIRSF" id="PIRSF005690">
    <property type="entry name" value="GerBA"/>
    <property type="match status" value="1"/>
</dbReference>
<dbReference type="EMBL" id="CP014672">
    <property type="protein sequence ID" value="ANW99964.1"/>
    <property type="molecule type" value="Genomic_DNA"/>
</dbReference>
<feature type="transmembrane region" description="Helical" evidence="3">
    <location>
        <begin position="322"/>
        <end position="344"/>
    </location>
</feature>
<dbReference type="InterPro" id="IPR050768">
    <property type="entry name" value="UPF0353/GerABKA_families"/>
</dbReference>
<evidence type="ECO:0000313" key="5">
    <source>
        <dbReference type="Proteomes" id="UP000092971"/>
    </source>
</evidence>
<dbReference type="InterPro" id="IPR004995">
    <property type="entry name" value="Spore_Ger"/>
</dbReference>
<comment type="similarity">
    <text evidence="1">Belongs to the GerABKA family.</text>
</comment>
<keyword evidence="2 3" id="KW-0472">Membrane</keyword>
<evidence type="ECO:0000256" key="3">
    <source>
        <dbReference type="SAM" id="Phobius"/>
    </source>
</evidence>
<feature type="transmembrane region" description="Helical" evidence="3">
    <location>
        <begin position="443"/>
        <end position="468"/>
    </location>
</feature>
<dbReference type="RefSeq" id="WP_015358325.1">
    <property type="nucleotide sequence ID" value="NZ_CP014672.1"/>
</dbReference>
<keyword evidence="3" id="KW-1133">Transmembrane helix</keyword>
<gene>
    <name evidence="4" type="ORF">CSTERTH_02830</name>
</gene>
<proteinExistence type="inferred from homology"/>
<dbReference type="PANTHER" id="PTHR22550:SF5">
    <property type="entry name" value="LEUCINE ZIPPER PROTEIN 4"/>
    <property type="match status" value="1"/>
</dbReference>
<feature type="transmembrane region" description="Helical" evidence="3">
    <location>
        <begin position="364"/>
        <end position="382"/>
    </location>
</feature>
<dbReference type="GO" id="GO:0016020">
    <property type="term" value="C:membrane"/>
    <property type="evidence" value="ECO:0007669"/>
    <property type="project" value="InterPro"/>
</dbReference>